<feature type="active site" description="Proton donor/acceptor" evidence="1">
    <location>
        <position position="277"/>
    </location>
</feature>
<sequence length="493" mass="55392">MKRLVYLFVIILVSTACQGNGQSRITYVPDTARLSNAFETYREPSIVHRRFKHADIEPLISKRKGAGIFEVTQLGISVLKQPIYQLKYGQGPKKVMLWSQMHGNEPTATMALMDIFNFLEGQGDGMDSIRNLLSTQTSLYFIPMLNPDGADVYTRRNAMDVDLNRDARAGVTVEGQLLIQAAKAVQPDYGFNLHDMNIYYNVPGTPIPVTIALLAPAYNEEREVNEVRGNAMKIAAGINRLLQGYVPNGVAKYDDTYSPRSFGDNFQHWGTSTVLIESGGYKGDPEKQFIRKLNFMVILNSLIEIAQDSYDQYSIAEYETIPFSDSKLSDVLLRHVGASRDSRSYTIDIAINRDEQTVGSHYYVRSRITDIGDLKENFGYDELDATGYHFMPGKIYPQPFGSVADVSLEQAMELLQQGYFAIQVTHMPDDRHHTLPLVVFHQRQPLAASPHLGQEANFFLARGEVPAYAVINGYLIDLSATPETEFRNYVVVP</sequence>
<reference evidence="4 5" key="1">
    <citation type="submission" date="2016-10" db="EMBL/GenBank/DDBJ databases">
        <authorList>
            <person name="de Groot N.N."/>
        </authorList>
    </citation>
    <scope>NUCLEOTIDE SEQUENCE [LARGE SCALE GENOMIC DNA]</scope>
    <source>
        <strain evidence="4 5">RK1</strain>
    </source>
</reference>
<evidence type="ECO:0000256" key="1">
    <source>
        <dbReference type="PROSITE-ProRule" id="PRU01379"/>
    </source>
</evidence>
<proteinExistence type="inferred from homology"/>
<protein>
    <submittedName>
        <fullName evidence="4">Zinc carboxypeptidase</fullName>
    </submittedName>
</protein>
<keyword evidence="4" id="KW-0645">Protease</keyword>
<organism evidence="4 5">
    <name type="scientific">Parapedobacter indicus</name>
    <dbReference type="NCBI Taxonomy" id="1477437"/>
    <lineage>
        <taxon>Bacteria</taxon>
        <taxon>Pseudomonadati</taxon>
        <taxon>Bacteroidota</taxon>
        <taxon>Sphingobacteriia</taxon>
        <taxon>Sphingobacteriales</taxon>
        <taxon>Sphingobacteriaceae</taxon>
        <taxon>Parapedobacter</taxon>
    </lineage>
</organism>
<evidence type="ECO:0000313" key="5">
    <source>
        <dbReference type="Proteomes" id="UP000198670"/>
    </source>
</evidence>
<gene>
    <name evidence="4" type="ORF">SAMN05444682_102370</name>
</gene>
<dbReference type="InterPro" id="IPR000834">
    <property type="entry name" value="Peptidase_M14"/>
</dbReference>
<dbReference type="Gene3D" id="3.40.630.10">
    <property type="entry name" value="Zn peptidases"/>
    <property type="match status" value="1"/>
</dbReference>
<dbReference type="PROSITE" id="PS51257">
    <property type="entry name" value="PROKAR_LIPOPROTEIN"/>
    <property type="match status" value="1"/>
</dbReference>
<keyword evidence="4" id="KW-0121">Carboxypeptidase</keyword>
<evidence type="ECO:0000259" key="3">
    <source>
        <dbReference type="PROSITE" id="PS52035"/>
    </source>
</evidence>
<feature type="signal peptide" evidence="2">
    <location>
        <begin position="1"/>
        <end position="19"/>
    </location>
</feature>
<keyword evidence="4" id="KW-0378">Hydrolase</keyword>
<comment type="similarity">
    <text evidence="1">Belongs to the peptidase M14 family.</text>
</comment>
<dbReference type="GO" id="GO:0004181">
    <property type="term" value="F:metallocarboxypeptidase activity"/>
    <property type="evidence" value="ECO:0007669"/>
    <property type="project" value="InterPro"/>
</dbReference>
<dbReference type="PROSITE" id="PS52035">
    <property type="entry name" value="PEPTIDASE_M14"/>
    <property type="match status" value="1"/>
</dbReference>
<dbReference type="OrthoDB" id="1119199at2"/>
<dbReference type="STRING" id="1477437.SAMN05444682_102370"/>
<accession>A0A1I3FK53</accession>
<keyword evidence="2" id="KW-0732">Signal</keyword>
<evidence type="ECO:0000313" key="4">
    <source>
        <dbReference type="EMBL" id="SFI11556.1"/>
    </source>
</evidence>
<dbReference type="GO" id="GO:0008270">
    <property type="term" value="F:zinc ion binding"/>
    <property type="evidence" value="ECO:0007669"/>
    <property type="project" value="InterPro"/>
</dbReference>
<dbReference type="GO" id="GO:0006508">
    <property type="term" value="P:proteolysis"/>
    <property type="evidence" value="ECO:0007669"/>
    <property type="project" value="InterPro"/>
</dbReference>
<keyword evidence="5" id="KW-1185">Reference proteome</keyword>
<dbReference type="Pfam" id="PF00246">
    <property type="entry name" value="Peptidase_M14"/>
    <property type="match status" value="1"/>
</dbReference>
<dbReference type="EMBL" id="FOQO01000002">
    <property type="protein sequence ID" value="SFI11556.1"/>
    <property type="molecule type" value="Genomic_DNA"/>
</dbReference>
<dbReference type="AlphaFoldDB" id="A0A1I3FK53"/>
<name>A0A1I3FK53_9SPHI</name>
<feature type="chain" id="PRO_5011750457" evidence="2">
    <location>
        <begin position="20"/>
        <end position="493"/>
    </location>
</feature>
<dbReference type="Proteomes" id="UP000198670">
    <property type="component" value="Unassembled WGS sequence"/>
</dbReference>
<evidence type="ECO:0000256" key="2">
    <source>
        <dbReference type="SAM" id="SignalP"/>
    </source>
</evidence>
<dbReference type="RefSeq" id="WP_090625266.1">
    <property type="nucleotide sequence ID" value="NZ_FOQO01000002.1"/>
</dbReference>
<feature type="domain" description="Peptidase M14" evidence="3">
    <location>
        <begin position="49"/>
        <end position="306"/>
    </location>
</feature>
<dbReference type="SUPFAM" id="SSF53187">
    <property type="entry name" value="Zn-dependent exopeptidases"/>
    <property type="match status" value="1"/>
</dbReference>